<organism evidence="3 4">
    <name type="scientific">Nonomuraea rhodomycinica</name>
    <dbReference type="NCBI Taxonomy" id="1712872"/>
    <lineage>
        <taxon>Bacteria</taxon>
        <taxon>Bacillati</taxon>
        <taxon>Actinomycetota</taxon>
        <taxon>Actinomycetes</taxon>
        <taxon>Streptosporangiales</taxon>
        <taxon>Streptosporangiaceae</taxon>
        <taxon>Nonomuraea</taxon>
    </lineage>
</organism>
<evidence type="ECO:0000313" key="3">
    <source>
        <dbReference type="EMBL" id="NUW39494.1"/>
    </source>
</evidence>
<dbReference type="AlphaFoldDB" id="A0A7Y6IJM8"/>
<feature type="domain" description="Sigma 54 modulation/S30EA ribosomal protein C-terminal" evidence="2">
    <location>
        <begin position="197"/>
        <end position="243"/>
    </location>
</feature>
<dbReference type="Proteomes" id="UP000546126">
    <property type="component" value="Unassembled WGS sequence"/>
</dbReference>
<dbReference type="RefSeq" id="WP_175599028.1">
    <property type="nucleotide sequence ID" value="NZ_JABWGO010000001.1"/>
</dbReference>
<sequence length="254" mass="27618">MRHRTIALEAADVHVKTRGGIPSADVRRARHTVAELTRLAHAPVLRATVKLSTGPGLAQERRTAEAVLDVQGRLVRARAGAASTRAAIHLLGDRLRTRLLDVTRQGDSRRGRRQRQRPPARLAGERRVVRTLAAARVLPEEAVADMEELDYDFLLFTEAVTGQAGVVYRTGDGYRLARLTPRPDLPAPAGAAISVSAVPAARLTTDEAIERLELTGFPFVFFADASTGAGCLLYRRYDGDHGLVTSVHDTGRQP</sequence>
<dbReference type="SUPFAM" id="SSF69754">
    <property type="entry name" value="Ribosome binding protein Y (YfiA homologue)"/>
    <property type="match status" value="1"/>
</dbReference>
<dbReference type="PANTHER" id="PTHR33231:SF1">
    <property type="entry name" value="30S RIBOSOMAL PROTEIN"/>
    <property type="match status" value="1"/>
</dbReference>
<comment type="caution">
    <text evidence="3">The sequence shown here is derived from an EMBL/GenBank/DDBJ whole genome shotgun (WGS) entry which is preliminary data.</text>
</comment>
<dbReference type="EMBL" id="JABWGO010000001">
    <property type="protein sequence ID" value="NUW39494.1"/>
    <property type="molecule type" value="Genomic_DNA"/>
</dbReference>
<dbReference type="InterPro" id="IPR038416">
    <property type="entry name" value="Ribosom_S30AE_C_sf"/>
</dbReference>
<dbReference type="Gene3D" id="3.30.505.50">
    <property type="entry name" value="Sigma 54 modulation/S30EA ribosomal protein, C-terminal domain"/>
    <property type="match status" value="2"/>
</dbReference>
<dbReference type="Pfam" id="PF16321">
    <property type="entry name" value="Ribosom_S30AE_C"/>
    <property type="match status" value="2"/>
</dbReference>
<feature type="domain" description="Sigma 54 modulation/S30EA ribosomal protein C-terminal" evidence="2">
    <location>
        <begin position="126"/>
        <end position="173"/>
    </location>
</feature>
<reference evidence="3 4" key="1">
    <citation type="submission" date="2020-06" db="EMBL/GenBank/DDBJ databases">
        <authorList>
            <person name="Chanama M."/>
        </authorList>
    </citation>
    <scope>NUCLEOTIDE SEQUENCE [LARGE SCALE GENOMIC DNA]</scope>
    <source>
        <strain evidence="3 4">TBRC6557</strain>
    </source>
</reference>
<evidence type="ECO:0000259" key="2">
    <source>
        <dbReference type="Pfam" id="PF16321"/>
    </source>
</evidence>
<dbReference type="PANTHER" id="PTHR33231">
    <property type="entry name" value="30S RIBOSOMAL PROTEIN"/>
    <property type="match status" value="1"/>
</dbReference>
<keyword evidence="4" id="KW-1185">Reference proteome</keyword>
<name>A0A7Y6IJM8_9ACTN</name>
<dbReference type="InterPro" id="IPR050574">
    <property type="entry name" value="HPF/YfiA_ribosome-assoc"/>
</dbReference>
<dbReference type="GO" id="GO:0045900">
    <property type="term" value="P:negative regulation of translational elongation"/>
    <property type="evidence" value="ECO:0007669"/>
    <property type="project" value="TreeGrafter"/>
</dbReference>
<proteinExistence type="predicted"/>
<feature type="region of interest" description="Disordered" evidence="1">
    <location>
        <begin position="102"/>
        <end position="121"/>
    </location>
</feature>
<dbReference type="GO" id="GO:0022627">
    <property type="term" value="C:cytosolic small ribosomal subunit"/>
    <property type="evidence" value="ECO:0007669"/>
    <property type="project" value="TreeGrafter"/>
</dbReference>
<gene>
    <name evidence="3" type="ORF">HT134_05010</name>
</gene>
<evidence type="ECO:0000313" key="4">
    <source>
        <dbReference type="Proteomes" id="UP000546126"/>
    </source>
</evidence>
<evidence type="ECO:0000256" key="1">
    <source>
        <dbReference type="SAM" id="MobiDB-lite"/>
    </source>
</evidence>
<dbReference type="InterPro" id="IPR036567">
    <property type="entry name" value="RHF-like"/>
</dbReference>
<protein>
    <submittedName>
        <fullName evidence="3">Sigma 54 modulation/S30EA ribosomal C-terminal domain-containing protein</fullName>
    </submittedName>
</protein>
<accession>A0A7Y6IJM8</accession>
<dbReference type="InterPro" id="IPR032528">
    <property type="entry name" value="Ribosom_S30AE_C"/>
</dbReference>
<dbReference type="GO" id="GO:0043024">
    <property type="term" value="F:ribosomal small subunit binding"/>
    <property type="evidence" value="ECO:0007669"/>
    <property type="project" value="TreeGrafter"/>
</dbReference>